<dbReference type="PROSITE" id="PS51257">
    <property type="entry name" value="PROKAR_LIPOPROTEIN"/>
    <property type="match status" value="1"/>
</dbReference>
<dbReference type="RefSeq" id="WP_301199012.1">
    <property type="nucleotide sequence ID" value="NZ_JAPDPI010000014.1"/>
</dbReference>
<dbReference type="AlphaFoldDB" id="A0AAE3SJE6"/>
<evidence type="ECO:0000313" key="3">
    <source>
        <dbReference type="Proteomes" id="UP001207408"/>
    </source>
</evidence>
<keyword evidence="1" id="KW-0732">Signal</keyword>
<evidence type="ECO:0000313" key="2">
    <source>
        <dbReference type="EMBL" id="MCW3805642.1"/>
    </source>
</evidence>
<gene>
    <name evidence="2" type="ORF">OM074_08370</name>
</gene>
<protein>
    <submittedName>
        <fullName evidence="2">DUF4861 domain-containing protein</fullName>
    </submittedName>
</protein>
<sequence>MKNQFYYILFAVLLLVLSSCTSNDNGMVVSVSNSLDVDRTVETVRVELCESLSVATGVVVIDKASNVEIQSQLVDKDKDNVFEAILFQVKLSANESRDFVIKEGVSSVKPSEVKTYARFVPERTDDFTWENDKVAFRVYGPTAQRMVEEGQEGGTLSGGVDCWLKKVDYSIINKWYKGNDENPGYYHIDHGEGLDNYHVGPSLGCGGTGVMIDGELVTSLNYTGYNVLSNGPVETAFELAYAPFGSEKKQVSQSKTGIINLGNNFTKFVIEVKGADTLTTGVTLHENQGVTGVDSVACWGDYWSPHFGEEIGNAIVVDPKYYAGYSKVVSNEKDKSHLLMHLKVIDGKVEYYTGFAWSGSKQFKGQKEWEAYLSKFARQISNPLKITKAN</sequence>
<reference evidence="2" key="1">
    <citation type="submission" date="2022-10" db="EMBL/GenBank/DDBJ databases">
        <authorList>
            <person name="Yu W.X."/>
        </authorList>
    </citation>
    <scope>NUCLEOTIDE SEQUENCE</scope>
    <source>
        <strain evidence="2">D04</strain>
    </source>
</reference>
<dbReference type="Pfam" id="PF16153">
    <property type="entry name" value="DUF4861"/>
    <property type="match status" value="1"/>
</dbReference>
<evidence type="ECO:0000256" key="1">
    <source>
        <dbReference type="SAM" id="SignalP"/>
    </source>
</evidence>
<dbReference type="Proteomes" id="UP001207408">
    <property type="component" value="Unassembled WGS sequence"/>
</dbReference>
<feature type="chain" id="PRO_5042036312" evidence="1">
    <location>
        <begin position="25"/>
        <end position="390"/>
    </location>
</feature>
<proteinExistence type="predicted"/>
<organism evidence="2 3">
    <name type="scientific">Plebeiibacterium marinum</name>
    <dbReference type="NCBI Taxonomy" id="2992111"/>
    <lineage>
        <taxon>Bacteria</taxon>
        <taxon>Pseudomonadati</taxon>
        <taxon>Bacteroidota</taxon>
        <taxon>Bacteroidia</taxon>
        <taxon>Marinilabiliales</taxon>
        <taxon>Marinilabiliaceae</taxon>
        <taxon>Plebeiibacterium</taxon>
    </lineage>
</organism>
<comment type="caution">
    <text evidence="2">The sequence shown here is derived from an EMBL/GenBank/DDBJ whole genome shotgun (WGS) entry which is preliminary data.</text>
</comment>
<feature type="signal peptide" evidence="1">
    <location>
        <begin position="1"/>
        <end position="24"/>
    </location>
</feature>
<accession>A0AAE3SJE6</accession>
<name>A0AAE3SJE6_9BACT</name>
<dbReference type="EMBL" id="JAPDPI010000014">
    <property type="protein sequence ID" value="MCW3805642.1"/>
    <property type="molecule type" value="Genomic_DNA"/>
</dbReference>
<dbReference type="InterPro" id="IPR032342">
    <property type="entry name" value="DUF4861"/>
</dbReference>
<keyword evidence="3" id="KW-1185">Reference proteome</keyword>